<dbReference type="EMBL" id="VSRR010031754">
    <property type="protein sequence ID" value="MPC70810.1"/>
    <property type="molecule type" value="Genomic_DNA"/>
</dbReference>
<sequence length="107" mass="11725">MASHSSHKKRAVGEAWHSRAMISYVVAAVSRAGGGGEEEVEVEVRRKERRDGGARLAFPPLRSVGIEVNLRTPPGSLPACLGRSPKYCLAYVTLKNMTHHYTYTCLS</sequence>
<protein>
    <submittedName>
        <fullName evidence="1">Uncharacterized protein</fullName>
    </submittedName>
</protein>
<gene>
    <name evidence="1" type="ORF">E2C01_065069</name>
</gene>
<name>A0A5B7HEP5_PORTR</name>
<evidence type="ECO:0000313" key="1">
    <source>
        <dbReference type="EMBL" id="MPC70810.1"/>
    </source>
</evidence>
<dbReference type="Proteomes" id="UP000324222">
    <property type="component" value="Unassembled WGS sequence"/>
</dbReference>
<proteinExistence type="predicted"/>
<dbReference type="AlphaFoldDB" id="A0A5B7HEP5"/>
<comment type="caution">
    <text evidence="1">The sequence shown here is derived from an EMBL/GenBank/DDBJ whole genome shotgun (WGS) entry which is preliminary data.</text>
</comment>
<evidence type="ECO:0000313" key="2">
    <source>
        <dbReference type="Proteomes" id="UP000324222"/>
    </source>
</evidence>
<accession>A0A5B7HEP5</accession>
<keyword evidence="2" id="KW-1185">Reference proteome</keyword>
<organism evidence="1 2">
    <name type="scientific">Portunus trituberculatus</name>
    <name type="common">Swimming crab</name>
    <name type="synonym">Neptunus trituberculatus</name>
    <dbReference type="NCBI Taxonomy" id="210409"/>
    <lineage>
        <taxon>Eukaryota</taxon>
        <taxon>Metazoa</taxon>
        <taxon>Ecdysozoa</taxon>
        <taxon>Arthropoda</taxon>
        <taxon>Crustacea</taxon>
        <taxon>Multicrustacea</taxon>
        <taxon>Malacostraca</taxon>
        <taxon>Eumalacostraca</taxon>
        <taxon>Eucarida</taxon>
        <taxon>Decapoda</taxon>
        <taxon>Pleocyemata</taxon>
        <taxon>Brachyura</taxon>
        <taxon>Eubrachyura</taxon>
        <taxon>Portunoidea</taxon>
        <taxon>Portunidae</taxon>
        <taxon>Portuninae</taxon>
        <taxon>Portunus</taxon>
    </lineage>
</organism>
<reference evidence="1 2" key="1">
    <citation type="submission" date="2019-05" db="EMBL/GenBank/DDBJ databases">
        <title>Another draft genome of Portunus trituberculatus and its Hox gene families provides insights of decapod evolution.</title>
        <authorList>
            <person name="Jeong J.-H."/>
            <person name="Song I."/>
            <person name="Kim S."/>
            <person name="Choi T."/>
            <person name="Kim D."/>
            <person name="Ryu S."/>
            <person name="Kim W."/>
        </authorList>
    </citation>
    <scope>NUCLEOTIDE SEQUENCE [LARGE SCALE GENOMIC DNA]</scope>
    <source>
        <tissue evidence="1">Muscle</tissue>
    </source>
</reference>